<accession>A0A2P2JIQ6</accession>
<reference evidence="2" key="1">
    <citation type="submission" date="2018-02" db="EMBL/GenBank/DDBJ databases">
        <title>Rhizophora mucronata_Transcriptome.</title>
        <authorList>
            <person name="Meera S.P."/>
            <person name="Sreeshan A."/>
            <person name="Augustine A."/>
        </authorList>
    </citation>
    <scope>NUCLEOTIDE SEQUENCE</scope>
    <source>
        <tissue evidence="2">Leaf</tissue>
    </source>
</reference>
<protein>
    <submittedName>
        <fullName evidence="2">Uncharacterized protein</fullName>
    </submittedName>
</protein>
<evidence type="ECO:0000256" key="1">
    <source>
        <dbReference type="SAM" id="Phobius"/>
    </source>
</evidence>
<dbReference type="Pfam" id="PF05620">
    <property type="entry name" value="TMEM208_SND2"/>
    <property type="match status" value="1"/>
</dbReference>
<keyword evidence="1" id="KW-1133">Transmembrane helix</keyword>
<feature type="transmembrane region" description="Helical" evidence="1">
    <location>
        <begin position="23"/>
        <end position="50"/>
    </location>
</feature>
<organism evidence="2">
    <name type="scientific">Rhizophora mucronata</name>
    <name type="common">Asiatic mangrove</name>
    <dbReference type="NCBI Taxonomy" id="61149"/>
    <lineage>
        <taxon>Eukaryota</taxon>
        <taxon>Viridiplantae</taxon>
        <taxon>Streptophyta</taxon>
        <taxon>Embryophyta</taxon>
        <taxon>Tracheophyta</taxon>
        <taxon>Spermatophyta</taxon>
        <taxon>Magnoliopsida</taxon>
        <taxon>eudicotyledons</taxon>
        <taxon>Gunneridae</taxon>
        <taxon>Pentapetalae</taxon>
        <taxon>rosids</taxon>
        <taxon>fabids</taxon>
        <taxon>Malpighiales</taxon>
        <taxon>Rhizophoraceae</taxon>
        <taxon>Rhizophora</taxon>
    </lineage>
</organism>
<sequence>MANQGAKKRKEENARHMAMLSRLIFACNVIKSSSSFFFGRTVIVSFYLLIAWR</sequence>
<proteinExistence type="predicted"/>
<name>A0A2P2JIQ6_RHIMU</name>
<dbReference type="EMBL" id="GGEC01012841">
    <property type="protein sequence ID" value="MBW93324.1"/>
    <property type="molecule type" value="Transcribed_RNA"/>
</dbReference>
<dbReference type="InterPro" id="IPR008506">
    <property type="entry name" value="SND2/TMEM208"/>
</dbReference>
<evidence type="ECO:0000313" key="2">
    <source>
        <dbReference type="EMBL" id="MBW93324.1"/>
    </source>
</evidence>
<keyword evidence="1" id="KW-0472">Membrane</keyword>
<keyword evidence="1" id="KW-0812">Transmembrane</keyword>
<dbReference type="AlphaFoldDB" id="A0A2P2JIQ6"/>